<proteinExistence type="predicted"/>
<feature type="compositionally biased region" description="Gly residues" evidence="3">
    <location>
        <begin position="680"/>
        <end position="691"/>
    </location>
</feature>
<dbReference type="InterPro" id="IPR036028">
    <property type="entry name" value="SH3-like_dom_sf"/>
</dbReference>
<dbReference type="EMBL" id="JADGJQ010000009">
    <property type="protein sequence ID" value="KAJ3182352.1"/>
    <property type="molecule type" value="Genomic_DNA"/>
</dbReference>
<sequence length="722" mass="76154">MLKALKVAAGLVPKVSLSVAVDSHNAKHPGGGVDRGASFLSVGTATAAIRGSVTCLVHSSRPLAVSDFKIVFVTHVGIPQPQVKQTEEESSSLAYGRRLHEQEIVFWTDARDLSPGQHTFEFTIPFWGSMPNTAKSWRGLKGLDITHKLSAQCEFHWARGHHGLACANREVVIYRHMDEEGKAFLDGKWLYHATTQPGANAFCGEWNLRIVMQTHAALGDAIKLFFSVYVVKDHGRIIEAATDTLSCRLVESQEYTNGTKCVRSLGPPTPFSPLGGKTYITVDEDSGRVISFDKRSEGGGARGRREGTSRAYYSATLQTKQAQPRCTHELLSITHMVEFRVAPDFGGVLPGEAKLVLPVRLVYVPRTVVAAAMASSRQQRRAARGSVGGAGSSSSSSSGRGGGGGGGGSSRLTPSASSLSIVSLTSAAPCRPRCESLAAGPAAAAFGSVSSSSPGSSVSSLLASPPRRRRRPDLPPTFLESVTIARGGSQQQQQEWEAVEEYTPRMHDEIALQAGDLVRISPHGMFPDGWSRGTNLRTSESGVFPMANVVSTASRVDRRGGFAFSLTVPDDYDENSAYDLLDPADSDHDSLHLYLGSNRSIRGGSVGGGDHTDDEGPVEPPPNFGSLPPRYSASSTDLTALAAATAAAAAAAAADAERSGMLLLPQPPRYSRLGVPSPLGPGGGGPGGGSASGSTGVGRHLSHRLSAPEMTHLVTVLPPARQ</sequence>
<evidence type="ECO:0000259" key="4">
    <source>
        <dbReference type="PROSITE" id="PS50002"/>
    </source>
</evidence>
<feature type="region of interest" description="Disordered" evidence="3">
    <location>
        <begin position="374"/>
        <end position="415"/>
    </location>
</feature>
<keyword evidence="6" id="KW-1185">Reference proteome</keyword>
<feature type="compositionally biased region" description="Low complexity" evidence="3">
    <location>
        <begin position="445"/>
        <end position="465"/>
    </location>
</feature>
<dbReference type="AlphaFoldDB" id="A0AAD5TTN3"/>
<feature type="domain" description="SH3" evidence="4">
    <location>
        <begin position="491"/>
        <end position="554"/>
    </location>
</feature>
<dbReference type="Gene3D" id="2.30.30.40">
    <property type="entry name" value="SH3 Domains"/>
    <property type="match status" value="1"/>
</dbReference>
<evidence type="ECO:0000313" key="6">
    <source>
        <dbReference type="Proteomes" id="UP001212152"/>
    </source>
</evidence>
<keyword evidence="1 2" id="KW-0728">SH3 domain</keyword>
<reference evidence="5" key="1">
    <citation type="submission" date="2020-05" db="EMBL/GenBank/DDBJ databases">
        <title>Phylogenomic resolution of chytrid fungi.</title>
        <authorList>
            <person name="Stajich J.E."/>
            <person name="Amses K."/>
            <person name="Simmons R."/>
            <person name="Seto K."/>
            <person name="Myers J."/>
            <person name="Bonds A."/>
            <person name="Quandt C.A."/>
            <person name="Barry K."/>
            <person name="Liu P."/>
            <person name="Grigoriev I."/>
            <person name="Longcore J.E."/>
            <person name="James T.Y."/>
        </authorList>
    </citation>
    <scope>NUCLEOTIDE SEQUENCE</scope>
    <source>
        <strain evidence="5">JEL0379</strain>
    </source>
</reference>
<protein>
    <recommendedName>
        <fullName evidence="4">SH3 domain-containing protein</fullName>
    </recommendedName>
</protein>
<evidence type="ECO:0000313" key="5">
    <source>
        <dbReference type="EMBL" id="KAJ3182352.1"/>
    </source>
</evidence>
<dbReference type="InterPro" id="IPR001452">
    <property type="entry name" value="SH3_domain"/>
</dbReference>
<feature type="region of interest" description="Disordered" evidence="3">
    <location>
        <begin position="445"/>
        <end position="476"/>
    </location>
</feature>
<evidence type="ECO:0000256" key="1">
    <source>
        <dbReference type="ARBA" id="ARBA00022443"/>
    </source>
</evidence>
<dbReference type="SMART" id="SM00326">
    <property type="entry name" value="SH3"/>
    <property type="match status" value="1"/>
</dbReference>
<dbReference type="SUPFAM" id="SSF50044">
    <property type="entry name" value="SH3-domain"/>
    <property type="match status" value="1"/>
</dbReference>
<dbReference type="Proteomes" id="UP001212152">
    <property type="component" value="Unassembled WGS sequence"/>
</dbReference>
<accession>A0AAD5TTN3</accession>
<feature type="compositionally biased region" description="Gly residues" evidence="3">
    <location>
        <begin position="399"/>
        <end position="409"/>
    </location>
</feature>
<feature type="region of interest" description="Disordered" evidence="3">
    <location>
        <begin position="665"/>
        <end position="711"/>
    </location>
</feature>
<evidence type="ECO:0000256" key="3">
    <source>
        <dbReference type="SAM" id="MobiDB-lite"/>
    </source>
</evidence>
<feature type="region of interest" description="Disordered" evidence="3">
    <location>
        <begin position="602"/>
        <end position="632"/>
    </location>
</feature>
<gene>
    <name evidence="5" type="ORF">HDU87_008515</name>
</gene>
<comment type="caution">
    <text evidence="5">The sequence shown here is derived from an EMBL/GenBank/DDBJ whole genome shotgun (WGS) entry which is preliminary data.</text>
</comment>
<organism evidence="5 6">
    <name type="scientific">Geranomyces variabilis</name>
    <dbReference type="NCBI Taxonomy" id="109894"/>
    <lineage>
        <taxon>Eukaryota</taxon>
        <taxon>Fungi</taxon>
        <taxon>Fungi incertae sedis</taxon>
        <taxon>Chytridiomycota</taxon>
        <taxon>Chytridiomycota incertae sedis</taxon>
        <taxon>Chytridiomycetes</taxon>
        <taxon>Spizellomycetales</taxon>
        <taxon>Powellomycetaceae</taxon>
        <taxon>Geranomyces</taxon>
    </lineage>
</organism>
<evidence type="ECO:0000256" key="2">
    <source>
        <dbReference type="PROSITE-ProRule" id="PRU00192"/>
    </source>
</evidence>
<dbReference type="PROSITE" id="PS50002">
    <property type="entry name" value="SH3"/>
    <property type="match status" value="1"/>
</dbReference>
<name>A0AAD5TTN3_9FUNG</name>